<reference evidence="1" key="1">
    <citation type="submission" date="2023-04" db="EMBL/GenBank/DDBJ databases">
        <title>Black Yeasts Isolated from many extreme environments.</title>
        <authorList>
            <person name="Coleine C."/>
            <person name="Stajich J.E."/>
            <person name="Selbmann L."/>
        </authorList>
    </citation>
    <scope>NUCLEOTIDE SEQUENCE</scope>
    <source>
        <strain evidence="1">CCFEE 5312</strain>
    </source>
</reference>
<name>A0AAJ0DGT0_9PEZI</name>
<dbReference type="PANTHER" id="PTHR38119">
    <property type="entry name" value="BTB DOMAIN-CONTAINING PROTEIN-RELATED"/>
    <property type="match status" value="1"/>
</dbReference>
<gene>
    <name evidence="1" type="ORF">LTR09_008691</name>
</gene>
<dbReference type="Proteomes" id="UP001271007">
    <property type="component" value="Unassembled WGS sequence"/>
</dbReference>
<sequence>MAMEQFPRFSDGNVEITIGKSGSKLYSVLLHSHVLALHLQWFKASLSERWSGRDDGNFLQGTQQHWEYELRFDKGSAVGILLPAHAATADTDLLDPSHKDWEQLDAKEDRDLFNERVYVAQGLVDVLELVYHIPISQYRNEPDDSFLGRPEKWLAALHEAGRVYGCEQVVGPVVDQYLSRDQKAIVQECRSEPVALQKVALRYRTSWVFREAAAHLIGSDQPFWLAHKEEIKQLGIAKLLNRKRREFVKKLKETELELFKFNVGVENGEEPNVSPLASAFFQAWLTKQLKAKQGSGLEPGYAEVYRRIWSQEYVQDFSGTLAEYLHSLQPHKPWPSDGDIVKLADSLHVVLPQLKGLVKDIMRKTTAAEVLDSDADAGDEDEVLAPNLTFMEVKDEELPWS</sequence>
<comment type="caution">
    <text evidence="1">The sequence shown here is derived from an EMBL/GenBank/DDBJ whole genome shotgun (WGS) entry which is preliminary data.</text>
</comment>
<evidence type="ECO:0000313" key="1">
    <source>
        <dbReference type="EMBL" id="KAK3050036.1"/>
    </source>
</evidence>
<organism evidence="1 2">
    <name type="scientific">Extremus antarcticus</name>
    <dbReference type="NCBI Taxonomy" id="702011"/>
    <lineage>
        <taxon>Eukaryota</taxon>
        <taxon>Fungi</taxon>
        <taxon>Dikarya</taxon>
        <taxon>Ascomycota</taxon>
        <taxon>Pezizomycotina</taxon>
        <taxon>Dothideomycetes</taxon>
        <taxon>Dothideomycetidae</taxon>
        <taxon>Mycosphaerellales</taxon>
        <taxon>Extremaceae</taxon>
        <taxon>Extremus</taxon>
    </lineage>
</organism>
<accession>A0AAJ0DGT0</accession>
<evidence type="ECO:0008006" key="3">
    <source>
        <dbReference type="Google" id="ProtNLM"/>
    </source>
</evidence>
<dbReference type="AlphaFoldDB" id="A0AAJ0DGT0"/>
<dbReference type="EMBL" id="JAWDJX010000035">
    <property type="protein sequence ID" value="KAK3050036.1"/>
    <property type="molecule type" value="Genomic_DNA"/>
</dbReference>
<proteinExistence type="predicted"/>
<protein>
    <recommendedName>
        <fullName evidence="3">BTB domain-containing protein</fullName>
    </recommendedName>
</protein>
<evidence type="ECO:0000313" key="2">
    <source>
        <dbReference type="Proteomes" id="UP001271007"/>
    </source>
</evidence>
<dbReference type="PANTHER" id="PTHR38119:SF1">
    <property type="entry name" value="BTB DOMAIN-CONTAINING PROTEIN"/>
    <property type="match status" value="1"/>
</dbReference>
<keyword evidence="2" id="KW-1185">Reference proteome</keyword>